<name>A0A9P1DLR5_9DINO</name>
<gene>
    <name evidence="2" type="ORF">C1SCF055_LOCUS37651</name>
</gene>
<evidence type="ECO:0000313" key="5">
    <source>
        <dbReference type="Proteomes" id="UP001152797"/>
    </source>
</evidence>
<evidence type="ECO:0000256" key="1">
    <source>
        <dbReference type="SAM" id="MobiDB-lite"/>
    </source>
</evidence>
<sequence>MPVLCADPADPQTPQPCSVPGSTLLLETLYIQMEFCDGTTLREAIVSGELQKDEALIWKLTHPDGGTSLGMMMAGGMGNGDGKEEILMVVRMETNGKMKMRDNVTRTAPMAIEVLEMLKEAAVRAASRPEQEKNMSRVLVESQKG</sequence>
<reference evidence="2" key="1">
    <citation type="submission" date="2022-10" db="EMBL/GenBank/DDBJ databases">
        <authorList>
            <person name="Chen Y."/>
            <person name="Dougan E. K."/>
            <person name="Chan C."/>
            <person name="Rhodes N."/>
            <person name="Thang M."/>
        </authorList>
    </citation>
    <scope>NUCLEOTIDE SEQUENCE</scope>
</reference>
<keyword evidence="4" id="KW-0723">Serine/threonine-protein kinase</keyword>
<reference evidence="3" key="2">
    <citation type="submission" date="2024-04" db="EMBL/GenBank/DDBJ databases">
        <authorList>
            <person name="Chen Y."/>
            <person name="Shah S."/>
            <person name="Dougan E. K."/>
            <person name="Thang M."/>
            <person name="Chan C."/>
        </authorList>
    </citation>
    <scope>NUCLEOTIDE SEQUENCE [LARGE SCALE GENOMIC DNA]</scope>
</reference>
<evidence type="ECO:0000313" key="2">
    <source>
        <dbReference type="EMBL" id="CAI4012605.1"/>
    </source>
</evidence>
<dbReference type="Proteomes" id="UP001152797">
    <property type="component" value="Unassembled WGS sequence"/>
</dbReference>
<dbReference type="EMBL" id="CAMXCT030005545">
    <property type="protein sequence ID" value="CAL4799917.1"/>
    <property type="molecule type" value="Genomic_DNA"/>
</dbReference>
<dbReference type="AlphaFoldDB" id="A0A9P1DLR5"/>
<dbReference type="GO" id="GO:0004674">
    <property type="term" value="F:protein serine/threonine kinase activity"/>
    <property type="evidence" value="ECO:0007669"/>
    <property type="project" value="UniProtKB-KW"/>
</dbReference>
<proteinExistence type="predicted"/>
<comment type="caution">
    <text evidence="2">The sequence shown here is derived from an EMBL/GenBank/DDBJ whole genome shotgun (WGS) entry which is preliminary data.</text>
</comment>
<accession>A0A9P1DLR5</accession>
<protein>
    <submittedName>
        <fullName evidence="4">Non-specific serine/threonine protein kinase</fullName>
    </submittedName>
</protein>
<dbReference type="EMBL" id="CAMXCT010005545">
    <property type="protein sequence ID" value="CAI4012605.1"/>
    <property type="molecule type" value="Genomic_DNA"/>
</dbReference>
<dbReference type="EMBL" id="CAMXCT020005545">
    <property type="protein sequence ID" value="CAL1165980.1"/>
    <property type="molecule type" value="Genomic_DNA"/>
</dbReference>
<evidence type="ECO:0000313" key="4">
    <source>
        <dbReference type="EMBL" id="CAL4799917.1"/>
    </source>
</evidence>
<keyword evidence="4" id="KW-0418">Kinase</keyword>
<feature type="compositionally biased region" description="Basic and acidic residues" evidence="1">
    <location>
        <begin position="124"/>
        <end position="135"/>
    </location>
</feature>
<keyword evidence="5" id="KW-1185">Reference proteome</keyword>
<organism evidence="2">
    <name type="scientific">Cladocopium goreaui</name>
    <dbReference type="NCBI Taxonomy" id="2562237"/>
    <lineage>
        <taxon>Eukaryota</taxon>
        <taxon>Sar</taxon>
        <taxon>Alveolata</taxon>
        <taxon>Dinophyceae</taxon>
        <taxon>Suessiales</taxon>
        <taxon>Symbiodiniaceae</taxon>
        <taxon>Cladocopium</taxon>
    </lineage>
</organism>
<evidence type="ECO:0000313" key="3">
    <source>
        <dbReference type="EMBL" id="CAL1165980.1"/>
    </source>
</evidence>
<feature type="region of interest" description="Disordered" evidence="1">
    <location>
        <begin position="124"/>
        <end position="145"/>
    </location>
</feature>
<keyword evidence="4" id="KW-0808">Transferase</keyword>